<accession>A0A246K231</accession>
<dbReference type="CDD" id="cd01651">
    <property type="entry name" value="RT_G2_intron"/>
    <property type="match status" value="1"/>
</dbReference>
<keyword evidence="4" id="KW-1185">Reference proteome</keyword>
<dbReference type="OrthoDB" id="9793236at2"/>
<proteinExistence type="inferred from homology"/>
<dbReference type="EMBL" id="NISK01000001">
    <property type="protein sequence ID" value="OWQ99540.1"/>
    <property type="molecule type" value="Genomic_DNA"/>
</dbReference>
<keyword evidence="3" id="KW-0695">RNA-directed DNA polymerase</keyword>
<evidence type="ECO:0000313" key="4">
    <source>
        <dbReference type="Proteomes" id="UP000197361"/>
    </source>
</evidence>
<dbReference type="PANTHER" id="PTHR34047:SF8">
    <property type="entry name" value="PROTEIN YKFC"/>
    <property type="match status" value="1"/>
</dbReference>
<dbReference type="PANTHER" id="PTHR34047">
    <property type="entry name" value="NUCLEAR INTRON MATURASE 1, MITOCHONDRIAL-RELATED"/>
    <property type="match status" value="1"/>
</dbReference>
<dbReference type="InterPro" id="IPR000477">
    <property type="entry name" value="RT_dom"/>
</dbReference>
<comment type="caution">
    <text evidence="3">The sequence shown here is derived from an EMBL/GenBank/DDBJ whole genome shotgun (WGS) entry which is preliminary data.</text>
</comment>
<comment type="similarity">
    <text evidence="1">Belongs to the bacterial reverse transcriptase family.</text>
</comment>
<dbReference type="SUPFAM" id="SSF56672">
    <property type="entry name" value="DNA/RNA polymerases"/>
    <property type="match status" value="1"/>
</dbReference>
<evidence type="ECO:0000313" key="3">
    <source>
        <dbReference type="EMBL" id="OWQ99540.1"/>
    </source>
</evidence>
<evidence type="ECO:0000256" key="1">
    <source>
        <dbReference type="ARBA" id="ARBA00034120"/>
    </source>
</evidence>
<sequence length="254" mass="27751">MGVERQQGSGKQLDLFDEILQASLRHGVSGKGGTGAGTCEERQSPAAWTEPLALTRMMMEQVASSANLNQAYKRVKANKGAPGVDGMTVADLRGWIADNRERLIVSLLDGSYRPQPVRGVEIPKAGGKGMRQLGIPTVVDRLVQQAILQVLEPLLDPGFSGSSYGFRPGRSAHDALRQARDYVADGYGTVVDLDLEKFFDRVNHDILMARLSRRIGDTRLLAIIRRFLQAGMLVCGFRGHHAQCSDLIVRSIPT</sequence>
<organism evidence="3 4">
    <name type="scientific">Sphingopyxis bauzanensis</name>
    <dbReference type="NCBI Taxonomy" id="651663"/>
    <lineage>
        <taxon>Bacteria</taxon>
        <taxon>Pseudomonadati</taxon>
        <taxon>Pseudomonadota</taxon>
        <taxon>Alphaproteobacteria</taxon>
        <taxon>Sphingomonadales</taxon>
        <taxon>Sphingomonadaceae</taxon>
        <taxon>Sphingopyxis</taxon>
    </lineage>
</organism>
<dbReference type="Proteomes" id="UP000197361">
    <property type="component" value="Unassembled WGS sequence"/>
</dbReference>
<keyword evidence="3" id="KW-0548">Nucleotidyltransferase</keyword>
<keyword evidence="3" id="KW-0808">Transferase</keyword>
<dbReference type="GO" id="GO:0003964">
    <property type="term" value="F:RNA-directed DNA polymerase activity"/>
    <property type="evidence" value="ECO:0007669"/>
    <property type="project" value="UniProtKB-KW"/>
</dbReference>
<dbReference type="InterPro" id="IPR051083">
    <property type="entry name" value="GrpII_Intron_Splice-Mob/Def"/>
</dbReference>
<reference evidence="3 4" key="1">
    <citation type="journal article" date="2010" name="Int. J. Syst. Evol. Microbiol.">
        <title>Sphingopyxis bauzanensis sp. nov., a psychrophilic bacterium isolated from soil.</title>
        <authorList>
            <person name="Zhang D.C."/>
            <person name="Liu H.C."/>
            <person name="Xin Y.H."/>
            <person name="Zhou Y.G."/>
            <person name="Schinner F."/>
            <person name="Margesin R."/>
        </authorList>
    </citation>
    <scope>NUCLEOTIDE SEQUENCE [LARGE SCALE GENOMIC DNA]</scope>
    <source>
        <strain evidence="3 4">DSM 22271</strain>
    </source>
</reference>
<dbReference type="RefSeq" id="WP_088440282.1">
    <property type="nucleotide sequence ID" value="NZ_BMMC01000001.1"/>
</dbReference>
<protein>
    <submittedName>
        <fullName evidence="3">Group II intron reverse transcriptase/maturase</fullName>
    </submittedName>
</protein>
<name>A0A246K231_9SPHN</name>
<dbReference type="InterPro" id="IPR043502">
    <property type="entry name" value="DNA/RNA_pol_sf"/>
</dbReference>
<dbReference type="Pfam" id="PF00078">
    <property type="entry name" value="RVT_1"/>
    <property type="match status" value="1"/>
</dbReference>
<evidence type="ECO:0000259" key="2">
    <source>
        <dbReference type="Pfam" id="PF00078"/>
    </source>
</evidence>
<gene>
    <name evidence="3" type="ORF">CDQ92_05350</name>
</gene>
<feature type="domain" description="Reverse transcriptase" evidence="2">
    <location>
        <begin position="122"/>
        <end position="233"/>
    </location>
</feature>
<dbReference type="AlphaFoldDB" id="A0A246K231"/>